<evidence type="ECO:0000313" key="2">
    <source>
        <dbReference type="EMBL" id="KHJ98037.1"/>
    </source>
</evidence>
<dbReference type="Proteomes" id="UP000053660">
    <property type="component" value="Unassembled WGS sequence"/>
</dbReference>
<dbReference type="EMBL" id="KN549365">
    <property type="protein sequence ID" value="KHJ98037.1"/>
    <property type="molecule type" value="Genomic_DNA"/>
</dbReference>
<organism evidence="2 3">
    <name type="scientific">Oesophagostomum dentatum</name>
    <name type="common">Nodular worm</name>
    <dbReference type="NCBI Taxonomy" id="61180"/>
    <lineage>
        <taxon>Eukaryota</taxon>
        <taxon>Metazoa</taxon>
        <taxon>Ecdysozoa</taxon>
        <taxon>Nematoda</taxon>
        <taxon>Chromadorea</taxon>
        <taxon>Rhabditida</taxon>
        <taxon>Rhabditina</taxon>
        <taxon>Rhabditomorpha</taxon>
        <taxon>Strongyloidea</taxon>
        <taxon>Strongylidae</taxon>
        <taxon>Oesophagostomum</taxon>
    </lineage>
</organism>
<reference evidence="2 3" key="1">
    <citation type="submission" date="2014-03" db="EMBL/GenBank/DDBJ databases">
        <title>Draft genome of the hookworm Oesophagostomum dentatum.</title>
        <authorList>
            <person name="Mitreva M."/>
        </authorList>
    </citation>
    <scope>NUCLEOTIDE SEQUENCE [LARGE SCALE GENOMIC DNA]</scope>
    <source>
        <strain evidence="2 3">OD-Hann</strain>
    </source>
</reference>
<dbReference type="AlphaFoldDB" id="A0A0B1TQE1"/>
<accession>A0A0B1TQE1</accession>
<feature type="region of interest" description="Disordered" evidence="1">
    <location>
        <begin position="153"/>
        <end position="195"/>
    </location>
</feature>
<evidence type="ECO:0000256" key="1">
    <source>
        <dbReference type="SAM" id="MobiDB-lite"/>
    </source>
</evidence>
<protein>
    <submittedName>
        <fullName evidence="2">Uncharacterized protein</fullName>
    </submittedName>
</protein>
<feature type="compositionally biased region" description="Basic and acidic residues" evidence="1">
    <location>
        <begin position="169"/>
        <end position="181"/>
    </location>
</feature>
<gene>
    <name evidence="2" type="ORF">OESDEN_01975</name>
</gene>
<evidence type="ECO:0000313" key="3">
    <source>
        <dbReference type="Proteomes" id="UP000053660"/>
    </source>
</evidence>
<dbReference type="OrthoDB" id="6270617at2759"/>
<keyword evidence="3" id="KW-1185">Reference proteome</keyword>
<proteinExistence type="predicted"/>
<sequence>MLFLSQHFTPLSIQLLSNDISKPNGGAWQCEPSLPSCLRKITDQLYAFSRLSLLGIDRHALFGAYGMRRALLAAVLIVTTHASVFSEGGSLGDLVFQGEYDYPKSNAYLDGADIDDKIQEWYPRDEIPRSARESQDYNENLEEILQELAKQNQGFKEEDSAVPGEVEIELQKTKELPKETAGKVSGTEEPVSQPVVEQPLVAQKKGQNEFVSFVEPVEAKQTK</sequence>
<name>A0A0B1TQE1_OESDE</name>